<reference evidence="4" key="1">
    <citation type="journal article" date="2019" name="Int. J. Syst. Evol. Microbiol.">
        <title>The Global Catalogue of Microorganisms (GCM) 10K type strain sequencing project: providing services to taxonomists for standard genome sequencing and annotation.</title>
        <authorList>
            <consortium name="The Broad Institute Genomics Platform"/>
            <consortium name="The Broad Institute Genome Sequencing Center for Infectious Disease"/>
            <person name="Wu L."/>
            <person name="Ma J."/>
        </authorList>
    </citation>
    <scope>NUCLEOTIDE SEQUENCE [LARGE SCALE GENOMIC DNA]</scope>
    <source>
        <strain evidence="4">JCM 18055</strain>
    </source>
</reference>
<feature type="region of interest" description="Disordered" evidence="1">
    <location>
        <begin position="256"/>
        <end position="291"/>
    </location>
</feature>
<accession>A0ABP8XCM3</accession>
<dbReference type="PROSITE" id="PS51671">
    <property type="entry name" value="ACT"/>
    <property type="match status" value="1"/>
</dbReference>
<feature type="domain" description="ACT" evidence="2">
    <location>
        <begin position="295"/>
        <end position="367"/>
    </location>
</feature>
<evidence type="ECO:0000313" key="4">
    <source>
        <dbReference type="Proteomes" id="UP001500325"/>
    </source>
</evidence>
<evidence type="ECO:0000313" key="3">
    <source>
        <dbReference type="EMBL" id="GAA4704826.1"/>
    </source>
</evidence>
<comment type="caution">
    <text evidence="3">The sequence shown here is derived from an EMBL/GenBank/DDBJ whole genome shotgun (WGS) entry which is preliminary data.</text>
</comment>
<dbReference type="InterPro" id="IPR002912">
    <property type="entry name" value="ACT_dom"/>
</dbReference>
<gene>
    <name evidence="3" type="ORF">GCM10023215_50790</name>
</gene>
<dbReference type="Pfam" id="PF17645">
    <property type="entry name" value="Amdase"/>
    <property type="match status" value="1"/>
</dbReference>
<dbReference type="InterPro" id="IPR053714">
    <property type="entry name" value="Iso_Racemase_Enz_sf"/>
</dbReference>
<sequence>MQESLGEPVGGREHADALAAAGPSPTSGVGVIVPFDFALDRELWRWVPDDAALHVTRTPFVPSPVTAEMARAISDPEPVRRATRDVLVPEPGVVAYACTSGSFVDGAAGEIALTGVIREAGAPHALTTAGALVEGLRSLDARRVAVVTPYVDDLTRRLEEFLAAHGIVTVASVGLGLLGQIWRVSYEEVVRAVRAADRPEAEAVFISCTNLSTYDVIAPLERLLGKPVITANQVTMWAALRAVGHRAVGPGQSLIHGTAGSVPPPHLRVVPDQPTHDEEPGGRGGGPEDPQVLHKVRVRLPDESGALARLTGAVARAEGNILGLAVHGQDSRSVVDEMFVGSARSADELARAIREGLGTQDPGAVLVTPADPHDLVDAPTRALDLAVQAVGGAAAGDDSALARGLGALVHADEVRLRPSEPPHHPHVLAVPAPSGGWLVAMRDWAPFTVTEQARAEAFLRAADLEPVRPRWDIVLLSGDELVAEPATGDEVGAVEDLLCACLAARPAESYTASWTDRELRQLLITPRGPALVVRDEAGTLVGLGAVLEGSAPGHDEERTPRDRGRRDLDRAETVLLVHPHYRGMRLGRWLRKRLAARALV</sequence>
<evidence type="ECO:0000259" key="2">
    <source>
        <dbReference type="PROSITE" id="PS51671"/>
    </source>
</evidence>
<dbReference type="Gene3D" id="3.40.50.12500">
    <property type="match status" value="1"/>
</dbReference>
<keyword evidence="4" id="KW-1185">Reference proteome</keyword>
<dbReference type="EMBL" id="BAABIC010000020">
    <property type="protein sequence ID" value="GAA4704826.1"/>
    <property type="molecule type" value="Genomic_DNA"/>
</dbReference>
<dbReference type="CDD" id="cd02116">
    <property type="entry name" value="ACT"/>
    <property type="match status" value="1"/>
</dbReference>
<dbReference type="PANTHER" id="PTHR40267:SF1">
    <property type="entry name" value="BLR3294 PROTEIN"/>
    <property type="match status" value="1"/>
</dbReference>
<dbReference type="InterPro" id="IPR016181">
    <property type="entry name" value="Acyl_CoA_acyltransferase"/>
</dbReference>
<dbReference type="PANTHER" id="PTHR40267">
    <property type="entry name" value="BLR3294 PROTEIN"/>
    <property type="match status" value="1"/>
</dbReference>
<organism evidence="3 4">
    <name type="scientific">Pseudonocardia yuanmonensis</name>
    <dbReference type="NCBI Taxonomy" id="1095914"/>
    <lineage>
        <taxon>Bacteria</taxon>
        <taxon>Bacillati</taxon>
        <taxon>Actinomycetota</taxon>
        <taxon>Actinomycetes</taxon>
        <taxon>Pseudonocardiales</taxon>
        <taxon>Pseudonocardiaceae</taxon>
        <taxon>Pseudonocardia</taxon>
    </lineage>
</organism>
<proteinExistence type="predicted"/>
<dbReference type="Gene3D" id="3.40.630.30">
    <property type="match status" value="1"/>
</dbReference>
<protein>
    <recommendedName>
        <fullName evidence="2">ACT domain-containing protein</fullName>
    </recommendedName>
</protein>
<dbReference type="SUPFAM" id="SSF55729">
    <property type="entry name" value="Acyl-CoA N-acyltransferases (Nat)"/>
    <property type="match status" value="1"/>
</dbReference>
<name>A0ABP8XCM3_9PSEU</name>
<dbReference type="Proteomes" id="UP001500325">
    <property type="component" value="Unassembled WGS sequence"/>
</dbReference>
<dbReference type="InterPro" id="IPR026286">
    <property type="entry name" value="MaiA/AMDase"/>
</dbReference>
<evidence type="ECO:0000256" key="1">
    <source>
        <dbReference type="SAM" id="MobiDB-lite"/>
    </source>
</evidence>